<dbReference type="PANTHER" id="PTHR12138">
    <property type="entry name" value="PRIMATE-EXPANDED PROTEIN FAMILY"/>
    <property type="match status" value="1"/>
</dbReference>
<reference evidence="1" key="3">
    <citation type="submission" date="2025-09" db="UniProtKB">
        <authorList>
            <consortium name="Ensembl"/>
        </authorList>
    </citation>
    <scope>IDENTIFICATION</scope>
</reference>
<organism evidence="1 2">
    <name type="scientific">Callithrix jacchus</name>
    <name type="common">White-tufted-ear marmoset</name>
    <name type="synonym">Simia Jacchus</name>
    <dbReference type="NCBI Taxonomy" id="9483"/>
    <lineage>
        <taxon>Eukaryota</taxon>
        <taxon>Metazoa</taxon>
        <taxon>Chordata</taxon>
        <taxon>Craniata</taxon>
        <taxon>Vertebrata</taxon>
        <taxon>Euteleostomi</taxon>
        <taxon>Mammalia</taxon>
        <taxon>Eutheria</taxon>
        <taxon>Euarchontoglires</taxon>
        <taxon>Primates</taxon>
        <taxon>Haplorrhini</taxon>
        <taxon>Platyrrhini</taxon>
        <taxon>Cebidae</taxon>
        <taxon>Callitrichinae</taxon>
        <taxon>Callithrix</taxon>
        <taxon>Callithrix</taxon>
    </lineage>
</organism>
<evidence type="ECO:0000313" key="2">
    <source>
        <dbReference type="Proteomes" id="UP000008225"/>
    </source>
</evidence>
<reference evidence="1 2" key="1">
    <citation type="submission" date="2009-03" db="EMBL/GenBank/DDBJ databases">
        <authorList>
            <person name="Warren W."/>
            <person name="Ye L."/>
            <person name="Minx P."/>
            <person name="Worley K."/>
            <person name="Gibbs R."/>
            <person name="Wilson R.K."/>
        </authorList>
    </citation>
    <scope>NUCLEOTIDE SEQUENCE [LARGE SCALE GENOMIC DNA]</scope>
</reference>
<accession>A0A8I3WXR7</accession>
<dbReference type="Ensembl" id="ENSCJAT00000147611.1">
    <property type="protein sequence ID" value="ENSCJAP00000092800.1"/>
    <property type="gene ID" value="ENSCJAG00000075236.1"/>
</dbReference>
<dbReference type="PRINTS" id="PR02045">
    <property type="entry name" value="F138DOMAIN"/>
</dbReference>
<protein>
    <submittedName>
        <fullName evidence="1">Uncharacterized protein</fullName>
    </submittedName>
</protein>
<dbReference type="AlphaFoldDB" id="A0A8I3WXR7"/>
<dbReference type="PANTHER" id="PTHR12138:SF162">
    <property type="entry name" value="CHROMOSOME UNDETERMINED SCAFFOLD_275, WHOLE GENOME SHOTGUN SEQUENCE"/>
    <property type="match status" value="1"/>
</dbReference>
<keyword evidence="2" id="KW-1185">Reference proteome</keyword>
<sequence length="115" mass="12490">MSPWLANKNFLFVEIDNDGHYVAQAGLEPLASSDPPVLGSQSVGITDACHHDWPIFVFLVETGFPHVGQTCLELLSSGNPPALASYSAEITGMSPCTLLTIFKENISIHLYTWSI</sequence>
<proteinExistence type="predicted"/>
<evidence type="ECO:0000313" key="1">
    <source>
        <dbReference type="Ensembl" id="ENSCJAP00000092800.1"/>
    </source>
</evidence>
<dbReference type="Proteomes" id="UP000008225">
    <property type="component" value="Chromosome 20"/>
</dbReference>
<dbReference type="GeneTree" id="ENSGT01150000286943"/>
<reference evidence="1" key="2">
    <citation type="submission" date="2025-08" db="UniProtKB">
        <authorList>
            <consortium name="Ensembl"/>
        </authorList>
    </citation>
    <scope>IDENTIFICATION</scope>
</reference>
<name>A0A8I3WXR7_CALJA</name>